<dbReference type="Pfam" id="PF13456">
    <property type="entry name" value="RVT_3"/>
    <property type="match status" value="1"/>
</dbReference>
<dbReference type="GO" id="GO:0004523">
    <property type="term" value="F:RNA-DNA hybrid ribonuclease activity"/>
    <property type="evidence" value="ECO:0007669"/>
    <property type="project" value="InterPro"/>
</dbReference>
<keyword evidence="3" id="KW-1185">Reference proteome</keyword>
<feature type="domain" description="RNase H type-1" evidence="1">
    <location>
        <begin position="24"/>
        <end position="85"/>
    </location>
</feature>
<dbReference type="InterPro" id="IPR002156">
    <property type="entry name" value="RNaseH_domain"/>
</dbReference>
<evidence type="ECO:0000313" key="3">
    <source>
        <dbReference type="Proteomes" id="UP000829196"/>
    </source>
</evidence>
<dbReference type="InterPro" id="IPR012337">
    <property type="entry name" value="RNaseH-like_sf"/>
</dbReference>
<dbReference type="AlphaFoldDB" id="A0A8T3C5V1"/>
<dbReference type="SUPFAM" id="SSF53098">
    <property type="entry name" value="Ribonuclease H-like"/>
    <property type="match status" value="1"/>
</dbReference>
<organism evidence="2 3">
    <name type="scientific">Dendrobium nobile</name>
    <name type="common">Orchid</name>
    <dbReference type="NCBI Taxonomy" id="94219"/>
    <lineage>
        <taxon>Eukaryota</taxon>
        <taxon>Viridiplantae</taxon>
        <taxon>Streptophyta</taxon>
        <taxon>Embryophyta</taxon>
        <taxon>Tracheophyta</taxon>
        <taxon>Spermatophyta</taxon>
        <taxon>Magnoliopsida</taxon>
        <taxon>Liliopsida</taxon>
        <taxon>Asparagales</taxon>
        <taxon>Orchidaceae</taxon>
        <taxon>Epidendroideae</taxon>
        <taxon>Malaxideae</taxon>
        <taxon>Dendrobiinae</taxon>
        <taxon>Dendrobium</taxon>
    </lineage>
</organism>
<dbReference type="Proteomes" id="UP000829196">
    <property type="component" value="Unassembled WGS sequence"/>
</dbReference>
<evidence type="ECO:0000259" key="1">
    <source>
        <dbReference type="Pfam" id="PF13456"/>
    </source>
</evidence>
<evidence type="ECO:0000313" key="2">
    <source>
        <dbReference type="EMBL" id="KAI0529266.1"/>
    </source>
</evidence>
<protein>
    <recommendedName>
        <fullName evidence="1">RNase H type-1 domain-containing protein</fullName>
    </recommendedName>
</protein>
<reference evidence="2" key="1">
    <citation type="journal article" date="2022" name="Front. Genet.">
        <title>Chromosome-Scale Assembly of the Dendrobium nobile Genome Provides Insights Into the Molecular Mechanism of the Biosynthesis of the Medicinal Active Ingredient of Dendrobium.</title>
        <authorList>
            <person name="Xu Q."/>
            <person name="Niu S.-C."/>
            <person name="Li K.-L."/>
            <person name="Zheng P.-J."/>
            <person name="Zhang X.-J."/>
            <person name="Jia Y."/>
            <person name="Liu Y."/>
            <person name="Niu Y.-X."/>
            <person name="Yu L.-H."/>
            <person name="Chen D.-F."/>
            <person name="Zhang G.-Q."/>
        </authorList>
    </citation>
    <scope>NUCLEOTIDE SEQUENCE</scope>
    <source>
        <tissue evidence="2">Leaf</tissue>
    </source>
</reference>
<accession>A0A8T3C5V1</accession>
<dbReference type="GO" id="GO:0003676">
    <property type="term" value="F:nucleic acid binding"/>
    <property type="evidence" value="ECO:0007669"/>
    <property type="project" value="InterPro"/>
</dbReference>
<dbReference type="EMBL" id="JAGYWB010000002">
    <property type="protein sequence ID" value="KAI0529266.1"/>
    <property type="molecule type" value="Genomic_DNA"/>
</dbReference>
<dbReference type="SMR" id="A0A8T3C5V1"/>
<proteinExistence type="predicted"/>
<sequence>MHWDITYLEFLSIASVKEVFKDQMHGYKSIIIESDNVNIIKFIHKAIKKGNKGVDKISLVDSFNFVIFNCVKRECNKLADLCANFGAFSSFFWDDIFLDKVHPSFVNILKESLACT</sequence>
<name>A0A8T3C5V1_DENNO</name>
<comment type="caution">
    <text evidence="2">The sequence shown here is derived from an EMBL/GenBank/DDBJ whole genome shotgun (WGS) entry which is preliminary data.</text>
</comment>
<gene>
    <name evidence="2" type="ORF">KFK09_001813</name>
</gene>